<dbReference type="SUPFAM" id="SSF50965">
    <property type="entry name" value="Galactose oxidase, central domain"/>
    <property type="match status" value="1"/>
</dbReference>
<reference evidence="12" key="2">
    <citation type="submission" date="2025-09" db="UniProtKB">
        <authorList>
            <consortium name="Ensembl"/>
        </authorList>
    </citation>
    <scope>IDENTIFICATION</scope>
</reference>
<evidence type="ECO:0000256" key="9">
    <source>
        <dbReference type="ARBA" id="ARBA00045748"/>
    </source>
</evidence>
<comment type="subcellular location">
    <subcellularLocation>
        <location evidence="2">Cytoplasm</location>
    </subcellularLocation>
    <subcellularLocation>
        <location evidence="1">Midbody</location>
    </subcellularLocation>
</comment>
<evidence type="ECO:0000259" key="11">
    <source>
        <dbReference type="Pfam" id="PF24981"/>
    </source>
</evidence>
<keyword evidence="5" id="KW-0132">Cell division</keyword>
<feature type="domain" description="Attractin/MKLN-like beta-propeller" evidence="11">
    <location>
        <begin position="19"/>
        <end position="185"/>
    </location>
</feature>
<dbReference type="GO" id="GO:0045171">
    <property type="term" value="C:intercellular bridge"/>
    <property type="evidence" value="ECO:0007669"/>
    <property type="project" value="TreeGrafter"/>
</dbReference>
<evidence type="ECO:0000256" key="3">
    <source>
        <dbReference type="ARBA" id="ARBA00022441"/>
    </source>
</evidence>
<evidence type="ECO:0000256" key="8">
    <source>
        <dbReference type="ARBA" id="ARBA00041086"/>
    </source>
</evidence>
<evidence type="ECO:0000256" key="1">
    <source>
        <dbReference type="ARBA" id="ARBA00004214"/>
    </source>
</evidence>
<dbReference type="STRING" id="409849.ENSPMGP00000006627"/>
<name>A0A3B3ZPM2_9GOBI</name>
<evidence type="ECO:0000313" key="13">
    <source>
        <dbReference type="Proteomes" id="UP000261520"/>
    </source>
</evidence>
<keyword evidence="13" id="KW-1185">Reference proteome</keyword>
<dbReference type="InterPro" id="IPR056737">
    <property type="entry name" value="Beta-prop_ATRN-MKLN-like"/>
</dbReference>
<dbReference type="InterPro" id="IPR006652">
    <property type="entry name" value="Kelch_1"/>
</dbReference>
<dbReference type="SMART" id="SM00612">
    <property type="entry name" value="Kelch"/>
    <property type="match status" value="4"/>
</dbReference>
<dbReference type="PANTHER" id="PTHR46260:SF2">
    <property type="entry name" value="KELCH DOMAIN-CONTAINING PROTEIN 8B"/>
    <property type="match status" value="1"/>
</dbReference>
<dbReference type="GO" id="GO:0110070">
    <property type="term" value="C:cellularization cleavage furrow"/>
    <property type="evidence" value="ECO:0007669"/>
    <property type="project" value="TreeGrafter"/>
</dbReference>
<evidence type="ECO:0000256" key="6">
    <source>
        <dbReference type="ARBA" id="ARBA00022737"/>
    </source>
</evidence>
<dbReference type="InterPro" id="IPR011043">
    <property type="entry name" value="Gal_Oxase/kelch_b-propeller"/>
</dbReference>
<keyword evidence="4" id="KW-0963">Cytoplasm</keyword>
<dbReference type="GO" id="GO:0098813">
    <property type="term" value="P:nuclear chromosome segregation"/>
    <property type="evidence" value="ECO:0007669"/>
    <property type="project" value="TreeGrafter"/>
</dbReference>
<evidence type="ECO:0000256" key="10">
    <source>
        <dbReference type="SAM" id="MobiDB-lite"/>
    </source>
</evidence>
<keyword evidence="7" id="KW-0131">Cell cycle</keyword>
<dbReference type="AlphaFoldDB" id="A0A3B3ZPM2"/>
<evidence type="ECO:0000256" key="5">
    <source>
        <dbReference type="ARBA" id="ARBA00022618"/>
    </source>
</evidence>
<dbReference type="GO" id="GO:0140014">
    <property type="term" value="P:mitotic nuclear division"/>
    <property type="evidence" value="ECO:0007669"/>
    <property type="project" value="TreeGrafter"/>
</dbReference>
<feature type="compositionally biased region" description="Basic and acidic residues" evidence="10">
    <location>
        <begin position="256"/>
        <end position="288"/>
    </location>
</feature>
<protein>
    <recommendedName>
        <fullName evidence="8">Kelch domain-containing protein 8B</fullName>
    </recommendedName>
</protein>
<keyword evidence="3" id="KW-0880">Kelch repeat</keyword>
<dbReference type="GO" id="GO:0030496">
    <property type="term" value="C:midbody"/>
    <property type="evidence" value="ECO:0007669"/>
    <property type="project" value="UniProtKB-SubCell"/>
</dbReference>
<dbReference type="Gene3D" id="2.120.10.80">
    <property type="entry name" value="Kelch-type beta propeller"/>
    <property type="match status" value="1"/>
</dbReference>
<evidence type="ECO:0000256" key="2">
    <source>
        <dbReference type="ARBA" id="ARBA00004496"/>
    </source>
</evidence>
<dbReference type="Proteomes" id="UP000261520">
    <property type="component" value="Unplaced"/>
</dbReference>
<feature type="region of interest" description="Disordered" evidence="10">
    <location>
        <begin position="256"/>
        <end position="317"/>
    </location>
</feature>
<dbReference type="InterPro" id="IPR015915">
    <property type="entry name" value="Kelch-typ_b-propeller"/>
</dbReference>
<evidence type="ECO:0000256" key="4">
    <source>
        <dbReference type="ARBA" id="ARBA00022490"/>
    </source>
</evidence>
<comment type="function">
    <text evidence="9">Involved in pinching off the separated nuclei at the cleavage furrow and in cytokinesis. Required for mitotic integrity and maintenance of chromosomal stability. Protects cells against mitotic errors, centrosomal amplification, micronucleus formation and aneuploidy. Plays a key role of midbody function involving abscission of the daughter cells during cytokinesis and appropriate chromosomal and nuclear segregation into the daughter cells.</text>
</comment>
<dbReference type="Ensembl" id="ENSPMGT00000007049.1">
    <property type="protein sequence ID" value="ENSPMGP00000006627.1"/>
    <property type="gene ID" value="ENSPMGG00000005546.1"/>
</dbReference>
<evidence type="ECO:0000313" key="12">
    <source>
        <dbReference type="Ensembl" id="ENSPMGP00000006627.1"/>
    </source>
</evidence>
<dbReference type="GO" id="GO:1902410">
    <property type="term" value="P:mitotic cytokinetic process"/>
    <property type="evidence" value="ECO:0007669"/>
    <property type="project" value="TreeGrafter"/>
</dbReference>
<reference evidence="12" key="1">
    <citation type="submission" date="2025-08" db="UniProtKB">
        <authorList>
            <consortium name="Ensembl"/>
        </authorList>
    </citation>
    <scope>IDENTIFICATION</scope>
</reference>
<keyword evidence="6" id="KW-0677">Repeat</keyword>
<dbReference type="Pfam" id="PF24981">
    <property type="entry name" value="Beta-prop_ATRN-LZTR1"/>
    <property type="match status" value="1"/>
</dbReference>
<organism evidence="12 13">
    <name type="scientific">Periophthalmus magnuspinnatus</name>
    <dbReference type="NCBI Taxonomy" id="409849"/>
    <lineage>
        <taxon>Eukaryota</taxon>
        <taxon>Metazoa</taxon>
        <taxon>Chordata</taxon>
        <taxon>Craniata</taxon>
        <taxon>Vertebrata</taxon>
        <taxon>Euteleostomi</taxon>
        <taxon>Actinopterygii</taxon>
        <taxon>Neopterygii</taxon>
        <taxon>Teleostei</taxon>
        <taxon>Neoteleostei</taxon>
        <taxon>Acanthomorphata</taxon>
        <taxon>Gobiaria</taxon>
        <taxon>Gobiiformes</taxon>
        <taxon>Gobioidei</taxon>
        <taxon>Gobiidae</taxon>
        <taxon>Oxudercinae</taxon>
        <taxon>Periophthalmus</taxon>
    </lineage>
</organism>
<proteinExistence type="predicted"/>
<dbReference type="GO" id="GO:0005737">
    <property type="term" value="C:cytoplasm"/>
    <property type="evidence" value="ECO:0007669"/>
    <property type="project" value="UniProtKB-SubCell"/>
</dbReference>
<accession>A0A3B3ZPM2</accession>
<dbReference type="PANTHER" id="PTHR46260">
    <property type="entry name" value="RING-TYPE DOMAIN-CONTAINING PROTEIN"/>
    <property type="match status" value="1"/>
</dbReference>
<dbReference type="InterPro" id="IPR051746">
    <property type="entry name" value="Kelch_domain_containing_8"/>
</dbReference>
<evidence type="ECO:0000256" key="7">
    <source>
        <dbReference type="ARBA" id="ARBA00023306"/>
    </source>
</evidence>
<sequence length="317" mass="34802">ESGGGGACLSWSSLPPMSQRRVYCAAVRLQGALYVLGGCGEGGVPLDAVEVLDVGHQSWTSLPALPTARAGASAVVTQGGQVMVLGGMDRQQTPLASVEVYHPDEGKWERRAGLGQPAMGVTAIERDGKVYAFGGMGADTSPQAQVRLYEPLKDQWLPLPSMPTPRYGATAISRGNKIYVMGGRQGKLPVTALESFDVEVRGWTRLPSVPSRRAFSGCAWSERSFFSLGGLQQPGPHNFYSRPHFVSTMEEYDVEHGKNIRMRGEKKEERREGGEQGERRRRWEEHKLSKAQLMSAQPDLFSKLQSQNRRTKNTIKD</sequence>